<evidence type="ECO:0000313" key="2">
    <source>
        <dbReference type="EMBL" id="TID15701.1"/>
    </source>
</evidence>
<reference evidence="2 3" key="1">
    <citation type="submission" date="2019-04" db="EMBL/GenBank/DDBJ databases">
        <title>High contiguity whole genome sequence and gene annotation resource for two Venturia nashicola isolates.</title>
        <authorList>
            <person name="Prokchorchik M."/>
            <person name="Won K."/>
            <person name="Lee Y."/>
            <person name="Choi E.D."/>
            <person name="Segonzac C."/>
            <person name="Sohn K.H."/>
        </authorList>
    </citation>
    <scope>NUCLEOTIDE SEQUENCE [LARGE SCALE GENOMIC DNA]</scope>
    <source>
        <strain evidence="2 3">PRI2</strain>
    </source>
</reference>
<feature type="region of interest" description="Disordered" evidence="1">
    <location>
        <begin position="319"/>
        <end position="338"/>
    </location>
</feature>
<organism evidence="2 3">
    <name type="scientific">Venturia nashicola</name>
    <dbReference type="NCBI Taxonomy" id="86259"/>
    <lineage>
        <taxon>Eukaryota</taxon>
        <taxon>Fungi</taxon>
        <taxon>Dikarya</taxon>
        <taxon>Ascomycota</taxon>
        <taxon>Pezizomycotina</taxon>
        <taxon>Dothideomycetes</taxon>
        <taxon>Pleosporomycetidae</taxon>
        <taxon>Venturiales</taxon>
        <taxon>Venturiaceae</taxon>
        <taxon>Venturia</taxon>
    </lineage>
</organism>
<feature type="compositionally biased region" description="Acidic residues" evidence="1">
    <location>
        <begin position="98"/>
        <end position="107"/>
    </location>
</feature>
<name>A0A4Z1NJ14_9PEZI</name>
<dbReference type="AlphaFoldDB" id="A0A4Z1NJ14"/>
<evidence type="ECO:0008006" key="4">
    <source>
        <dbReference type="Google" id="ProtNLM"/>
    </source>
</evidence>
<proteinExistence type="predicted"/>
<comment type="caution">
    <text evidence="2">The sequence shown here is derived from an EMBL/GenBank/DDBJ whole genome shotgun (WGS) entry which is preliminary data.</text>
</comment>
<protein>
    <recommendedName>
        <fullName evidence="4">Only prolin and serin are matching in the corresponding protein</fullName>
    </recommendedName>
</protein>
<dbReference type="Proteomes" id="UP000298493">
    <property type="component" value="Unassembled WGS sequence"/>
</dbReference>
<feature type="region of interest" description="Disordered" evidence="1">
    <location>
        <begin position="39"/>
        <end position="128"/>
    </location>
</feature>
<feature type="compositionally biased region" description="Low complexity" evidence="1">
    <location>
        <begin position="64"/>
        <end position="75"/>
    </location>
</feature>
<dbReference type="EMBL" id="SNSC02000020">
    <property type="protein sequence ID" value="TID15701.1"/>
    <property type="molecule type" value="Genomic_DNA"/>
</dbReference>
<evidence type="ECO:0000313" key="3">
    <source>
        <dbReference type="Proteomes" id="UP000298493"/>
    </source>
</evidence>
<accession>A0A4Z1NJ14</accession>
<evidence type="ECO:0000256" key="1">
    <source>
        <dbReference type="SAM" id="MobiDB-lite"/>
    </source>
</evidence>
<feature type="compositionally biased region" description="Low complexity" evidence="1">
    <location>
        <begin position="39"/>
        <end position="48"/>
    </location>
</feature>
<keyword evidence="3" id="KW-1185">Reference proteome</keyword>
<sequence length="528" mass="57976">MRHLKPLHLPAIVAAKTPSFTQGDDVAVRSRLSISTSASSYCTSDSSTPPTPTFSLRGHSRFPSSTSSLASSATSPVCENGDVTGSATKLPMPKLTEEPTELDESASEDYHGFQHSFSPYDLDSDDEGDHSTRTTVLLRDSHFYDLDSELFGDNNDAARSRALRRQKSSDSPLHSFSLSSKLGERFPSFSKRWRDRRPAKLVAGLGIQTVPASRPASSRTSSAGSCHHFQSFDQNDEIPATPAMSNAGDMSTPVSPMDIVRPMELPQQEQAFATTPLLPPMMNAPIEKQVHVQSPLQSPTIADPDKTLSMVSIVTPAQTPQMQARTSVSSPTLSTKPSMASINRTRTTTMPSPVTMDTAPLFIADPNDEWSLKLGHANFTISPEPYLPEASNTQTCRVLFGDWETARANYFRHKHRVVEHYGGNSKTFKLTEQKWAAIDAEWRKYHDRVTSLAGYRSTDALPLMPAEPTMLTMIPTLNDPQSAGKFPKLGDQDIVGQMVQVAPQPQVPSKFSSFIKTMFRGRSRSATR</sequence>
<gene>
    <name evidence="2" type="ORF">E6O75_ATG08029</name>
</gene>